<reference evidence="8 9" key="1">
    <citation type="journal article" date="2020" name="ISME J.">
        <title>Uncovering the hidden diversity of litter-decomposition mechanisms in mushroom-forming fungi.</title>
        <authorList>
            <person name="Floudas D."/>
            <person name="Bentzer J."/>
            <person name="Ahren D."/>
            <person name="Johansson T."/>
            <person name="Persson P."/>
            <person name="Tunlid A."/>
        </authorList>
    </citation>
    <scope>NUCLEOTIDE SEQUENCE [LARGE SCALE GENOMIC DNA]</scope>
    <source>
        <strain evidence="8 9">CBS 175.51</strain>
    </source>
</reference>
<feature type="region of interest" description="Disordered" evidence="6">
    <location>
        <begin position="26"/>
        <end position="54"/>
    </location>
</feature>
<gene>
    <name evidence="8" type="ORF">D9611_007605</name>
</gene>
<comment type="caution">
    <text evidence="8">The sequence shown here is derived from an EMBL/GenBank/DDBJ whole genome shotgun (WGS) entry which is preliminary data.</text>
</comment>
<dbReference type="PANTHER" id="PTHR46481">
    <property type="entry name" value="ZINC FINGER BED DOMAIN-CONTAINING PROTEIN 4"/>
    <property type="match status" value="1"/>
</dbReference>
<keyword evidence="5" id="KW-0539">Nucleus</keyword>
<dbReference type="AlphaFoldDB" id="A0A8H5BYV2"/>
<evidence type="ECO:0000313" key="9">
    <source>
        <dbReference type="Proteomes" id="UP000541558"/>
    </source>
</evidence>
<organism evidence="8 9">
    <name type="scientific">Ephemerocybe angulata</name>
    <dbReference type="NCBI Taxonomy" id="980116"/>
    <lineage>
        <taxon>Eukaryota</taxon>
        <taxon>Fungi</taxon>
        <taxon>Dikarya</taxon>
        <taxon>Basidiomycota</taxon>
        <taxon>Agaricomycotina</taxon>
        <taxon>Agaricomycetes</taxon>
        <taxon>Agaricomycetidae</taxon>
        <taxon>Agaricales</taxon>
        <taxon>Agaricineae</taxon>
        <taxon>Psathyrellaceae</taxon>
        <taxon>Ephemerocybe</taxon>
    </lineage>
</organism>
<dbReference type="Pfam" id="PF05699">
    <property type="entry name" value="Dimer_Tnp_hAT"/>
    <property type="match status" value="1"/>
</dbReference>
<keyword evidence="9" id="KW-1185">Reference proteome</keyword>
<dbReference type="EMBL" id="JAACJK010000113">
    <property type="protein sequence ID" value="KAF5331561.1"/>
    <property type="molecule type" value="Genomic_DNA"/>
</dbReference>
<evidence type="ECO:0000256" key="5">
    <source>
        <dbReference type="ARBA" id="ARBA00023242"/>
    </source>
</evidence>
<dbReference type="OrthoDB" id="3058553at2759"/>
<dbReference type="GO" id="GO:0005634">
    <property type="term" value="C:nucleus"/>
    <property type="evidence" value="ECO:0007669"/>
    <property type="project" value="UniProtKB-SubCell"/>
</dbReference>
<protein>
    <recommendedName>
        <fullName evidence="7">HAT C-terminal dimerisation domain-containing protein</fullName>
    </recommendedName>
</protein>
<feature type="domain" description="HAT C-terminal dimerisation" evidence="7">
    <location>
        <begin position="345"/>
        <end position="409"/>
    </location>
</feature>
<evidence type="ECO:0000256" key="2">
    <source>
        <dbReference type="ARBA" id="ARBA00022723"/>
    </source>
</evidence>
<evidence type="ECO:0000256" key="3">
    <source>
        <dbReference type="ARBA" id="ARBA00022771"/>
    </source>
</evidence>
<sequence>MHITRYHYDAYFQKCKLKSVEAKAPKPEGWQDSSVRDPKKQQHQQSITGYTEAKLPPRPKVSKVGMLQYLIELLIDADLSFRFVNRPSEAAQKYFELVCGLVKILMRKFKLWVCTRWGSLSDCFETALALQPAIDRFCVTADYKTSIPPLRNGKTWNAYRMKPEEWTIIHLSHRVLKVAANMHSQLSADRTPTLQRVYPVLESLMSQWETMAKDPEFSPIKEAIEAGLANLVKWYKSTDNTALYFIAHFIDPVRKDKYVCAVWEDSYVDAGLEKFQDVFSQYKAAYNAEQLSMGAIEEDVEEEGVAAPNLCDADAWMDHMIKTNASQSAPAPDSAAAVFGNTYAELNCYLAEPIVKCQDCPDPVAWWGNQGAQFPILHRIAQDYLAVPASSALIEHAFSMSARTDDPRRGNLGEVKFGVIQRLRDVYREGRLEAIQEAWLEIDPNFDFSAIPDDIEEILELE</sequence>
<dbReference type="GO" id="GO:0008270">
    <property type="term" value="F:zinc ion binding"/>
    <property type="evidence" value="ECO:0007669"/>
    <property type="project" value="UniProtKB-KW"/>
</dbReference>
<keyword evidence="2" id="KW-0479">Metal-binding</keyword>
<comment type="subcellular location">
    <subcellularLocation>
        <location evidence="1">Nucleus</location>
    </subcellularLocation>
</comment>
<dbReference type="InterPro" id="IPR008906">
    <property type="entry name" value="HATC_C_dom"/>
</dbReference>
<keyword evidence="4" id="KW-0862">Zinc</keyword>
<accession>A0A8H5BYV2</accession>
<evidence type="ECO:0000313" key="8">
    <source>
        <dbReference type="EMBL" id="KAF5331561.1"/>
    </source>
</evidence>
<evidence type="ECO:0000256" key="6">
    <source>
        <dbReference type="SAM" id="MobiDB-lite"/>
    </source>
</evidence>
<dbReference type="PANTHER" id="PTHR46481:SF10">
    <property type="entry name" value="ZINC FINGER BED DOMAIN-CONTAINING PROTEIN 39"/>
    <property type="match status" value="1"/>
</dbReference>
<proteinExistence type="predicted"/>
<dbReference type="InterPro" id="IPR052035">
    <property type="entry name" value="ZnF_BED_domain_contain"/>
</dbReference>
<evidence type="ECO:0000259" key="7">
    <source>
        <dbReference type="Pfam" id="PF05699"/>
    </source>
</evidence>
<evidence type="ECO:0000256" key="1">
    <source>
        <dbReference type="ARBA" id="ARBA00004123"/>
    </source>
</evidence>
<dbReference type="SUPFAM" id="SSF53098">
    <property type="entry name" value="Ribonuclease H-like"/>
    <property type="match status" value="1"/>
</dbReference>
<dbReference type="InterPro" id="IPR012337">
    <property type="entry name" value="RNaseH-like_sf"/>
</dbReference>
<dbReference type="GO" id="GO:0046983">
    <property type="term" value="F:protein dimerization activity"/>
    <property type="evidence" value="ECO:0007669"/>
    <property type="project" value="InterPro"/>
</dbReference>
<dbReference type="Proteomes" id="UP000541558">
    <property type="component" value="Unassembled WGS sequence"/>
</dbReference>
<name>A0A8H5BYV2_9AGAR</name>
<evidence type="ECO:0000256" key="4">
    <source>
        <dbReference type="ARBA" id="ARBA00022833"/>
    </source>
</evidence>
<keyword evidence="3" id="KW-0863">Zinc-finger</keyword>